<feature type="compositionally biased region" description="Basic and acidic residues" evidence="1">
    <location>
        <begin position="38"/>
        <end position="61"/>
    </location>
</feature>
<accession>A0A183G5Q6</accession>
<gene>
    <name evidence="2" type="ORF">HPBE_LOCUS16976</name>
</gene>
<accession>A0A3P8BM84</accession>
<evidence type="ECO:0000313" key="3">
    <source>
        <dbReference type="Proteomes" id="UP000050761"/>
    </source>
</evidence>
<evidence type="ECO:0000256" key="1">
    <source>
        <dbReference type="SAM" id="MobiDB-lite"/>
    </source>
</evidence>
<sequence length="72" mass="8278">MAMFNDRYKTRKCSISKPGMAIQPNDRVDRQNVKERLRMEDERDDVGNCERARSSRAEPKSIARNGGMETSS</sequence>
<protein>
    <submittedName>
        <fullName evidence="2 4">Uncharacterized protein</fullName>
    </submittedName>
</protein>
<dbReference type="EMBL" id="UZAH01029723">
    <property type="protein sequence ID" value="VDP07585.1"/>
    <property type="molecule type" value="Genomic_DNA"/>
</dbReference>
<organism evidence="3 4">
    <name type="scientific">Heligmosomoides polygyrus</name>
    <name type="common">Parasitic roundworm</name>
    <dbReference type="NCBI Taxonomy" id="6339"/>
    <lineage>
        <taxon>Eukaryota</taxon>
        <taxon>Metazoa</taxon>
        <taxon>Ecdysozoa</taxon>
        <taxon>Nematoda</taxon>
        <taxon>Chromadorea</taxon>
        <taxon>Rhabditida</taxon>
        <taxon>Rhabditina</taxon>
        <taxon>Rhabditomorpha</taxon>
        <taxon>Strongyloidea</taxon>
        <taxon>Heligmosomidae</taxon>
        <taxon>Heligmosomoides</taxon>
    </lineage>
</organism>
<proteinExistence type="predicted"/>
<feature type="region of interest" description="Disordered" evidence="1">
    <location>
        <begin position="38"/>
        <end position="72"/>
    </location>
</feature>
<keyword evidence="3" id="KW-1185">Reference proteome</keyword>
<reference evidence="2 3" key="1">
    <citation type="submission" date="2018-11" db="EMBL/GenBank/DDBJ databases">
        <authorList>
            <consortium name="Pathogen Informatics"/>
        </authorList>
    </citation>
    <scope>NUCLEOTIDE SEQUENCE [LARGE SCALE GENOMIC DNA]</scope>
</reference>
<evidence type="ECO:0000313" key="4">
    <source>
        <dbReference type="WBParaSite" id="HPBE_0001697701-mRNA-1"/>
    </source>
</evidence>
<dbReference type="AlphaFoldDB" id="A0A183G5Q6"/>
<dbReference type="Proteomes" id="UP000050761">
    <property type="component" value="Unassembled WGS sequence"/>
</dbReference>
<dbReference type="WBParaSite" id="HPBE_0001697701-mRNA-1">
    <property type="protein sequence ID" value="HPBE_0001697701-mRNA-1"/>
    <property type="gene ID" value="HPBE_0001697701"/>
</dbReference>
<reference evidence="4" key="2">
    <citation type="submission" date="2019-09" db="UniProtKB">
        <authorList>
            <consortium name="WormBaseParasite"/>
        </authorList>
    </citation>
    <scope>IDENTIFICATION</scope>
</reference>
<evidence type="ECO:0000313" key="2">
    <source>
        <dbReference type="EMBL" id="VDP07585.1"/>
    </source>
</evidence>
<name>A0A183G5Q6_HELPZ</name>